<sequence length="282" mass="31589">MRSSNRLIINFTISISSNSRSKHKKNLLLHFQINITMDDDICQDDKWFEQAFTYMSQHDIPLPNDKKLHFYGLFKQATIGDCNIDKPGLFDFVARAKYDAWQGFKGLGFREARNMYIDGVEELKVGWSRQGEYEYIPSAEDIKKGEGLASNAVSSMAVEDDDDGLESEDIFGYTRLSDLDKLNAELEAHPELINSKEDGLTALHIAADRGYLDIVQALVKAGADINVKTDDEDTALHLACISDQLETAKFLIASGCDKTLLDSEGKTAFEQAEPEFIQQLSA</sequence>
<dbReference type="Proteomes" id="UP000469890">
    <property type="component" value="Unassembled WGS sequence"/>
</dbReference>
<dbReference type="PRINTS" id="PR00689">
    <property type="entry name" value="ACOABINDINGP"/>
</dbReference>
<dbReference type="PANTHER" id="PTHR24119:SF0">
    <property type="entry name" value="ACYL-COA-BINDING DOMAIN-CONTAINING PROTEIN 6"/>
    <property type="match status" value="1"/>
</dbReference>
<dbReference type="Pfam" id="PF00887">
    <property type="entry name" value="ACBP"/>
    <property type="match status" value="1"/>
</dbReference>
<dbReference type="Gene3D" id="1.20.80.10">
    <property type="match status" value="1"/>
</dbReference>
<keyword evidence="3" id="KW-0446">Lipid-binding</keyword>
<dbReference type="InterPro" id="IPR002110">
    <property type="entry name" value="Ankyrin_rpt"/>
</dbReference>
<name>A0A8H4BDA6_MUCCL</name>
<gene>
    <name evidence="6" type="ORF">FB192DRAFT_1389919</name>
</gene>
<feature type="domain" description="ACB" evidence="5">
    <location>
        <begin position="44"/>
        <end position="129"/>
    </location>
</feature>
<evidence type="ECO:0000256" key="4">
    <source>
        <dbReference type="PROSITE-ProRule" id="PRU00023"/>
    </source>
</evidence>
<evidence type="ECO:0000256" key="3">
    <source>
        <dbReference type="ARBA" id="ARBA00023121"/>
    </source>
</evidence>
<feature type="repeat" description="ANK" evidence="4">
    <location>
        <begin position="198"/>
        <end position="230"/>
    </location>
</feature>
<organism evidence="6 7">
    <name type="scientific">Mucor circinelloides f. lusitanicus</name>
    <name type="common">Mucor racemosus var. lusitanicus</name>
    <dbReference type="NCBI Taxonomy" id="29924"/>
    <lineage>
        <taxon>Eukaryota</taxon>
        <taxon>Fungi</taxon>
        <taxon>Fungi incertae sedis</taxon>
        <taxon>Mucoromycota</taxon>
        <taxon>Mucoromycotina</taxon>
        <taxon>Mucoromycetes</taxon>
        <taxon>Mucorales</taxon>
        <taxon>Mucorineae</taxon>
        <taxon>Mucoraceae</taxon>
        <taxon>Mucor</taxon>
    </lineage>
</organism>
<dbReference type="PROSITE" id="PS50088">
    <property type="entry name" value="ANK_REPEAT"/>
    <property type="match status" value="2"/>
</dbReference>
<dbReference type="PROSITE" id="PS51228">
    <property type="entry name" value="ACB_2"/>
    <property type="match status" value="1"/>
</dbReference>
<dbReference type="SUPFAM" id="SSF48403">
    <property type="entry name" value="Ankyrin repeat"/>
    <property type="match status" value="1"/>
</dbReference>
<dbReference type="Pfam" id="PF12796">
    <property type="entry name" value="Ank_2"/>
    <property type="match status" value="1"/>
</dbReference>
<dbReference type="SUPFAM" id="SSF47027">
    <property type="entry name" value="Acyl-CoA binding protein"/>
    <property type="match status" value="1"/>
</dbReference>
<comment type="caution">
    <text evidence="6">The sequence shown here is derived from an EMBL/GenBank/DDBJ whole genome shotgun (WGS) entry which is preliminary data.</text>
</comment>
<evidence type="ECO:0000313" key="6">
    <source>
        <dbReference type="EMBL" id="KAF1800063.1"/>
    </source>
</evidence>
<keyword evidence="1" id="KW-0677">Repeat</keyword>
<dbReference type="Gene3D" id="1.25.40.20">
    <property type="entry name" value="Ankyrin repeat-containing domain"/>
    <property type="match status" value="1"/>
</dbReference>
<evidence type="ECO:0000256" key="2">
    <source>
        <dbReference type="ARBA" id="ARBA00023043"/>
    </source>
</evidence>
<protein>
    <recommendedName>
        <fullName evidence="5">ACB domain-containing protein</fullName>
    </recommendedName>
</protein>
<dbReference type="InterPro" id="IPR000582">
    <property type="entry name" value="Acyl-CoA-binding_protein"/>
</dbReference>
<reference evidence="6 7" key="1">
    <citation type="submission" date="2019-09" db="EMBL/GenBank/DDBJ databases">
        <authorList>
            <consortium name="DOE Joint Genome Institute"/>
            <person name="Mondo S.J."/>
            <person name="Navarro-Mendoza M.I."/>
            <person name="Perez-Arques C."/>
            <person name="Panchal S."/>
            <person name="Nicolas F.E."/>
            <person name="Ganguly P."/>
            <person name="Pangilinan J."/>
            <person name="Grigoriev I."/>
            <person name="Heitman J."/>
            <person name="Sanya K."/>
            <person name="Garre V."/>
        </authorList>
    </citation>
    <scope>NUCLEOTIDE SEQUENCE [LARGE SCALE GENOMIC DNA]</scope>
    <source>
        <strain evidence="6 7">MU402</strain>
    </source>
</reference>
<evidence type="ECO:0000313" key="7">
    <source>
        <dbReference type="Proteomes" id="UP000469890"/>
    </source>
</evidence>
<feature type="repeat" description="ANK" evidence="4">
    <location>
        <begin position="231"/>
        <end position="263"/>
    </location>
</feature>
<dbReference type="EMBL" id="JAAECE010000006">
    <property type="protein sequence ID" value="KAF1800063.1"/>
    <property type="molecule type" value="Genomic_DNA"/>
</dbReference>
<dbReference type="AlphaFoldDB" id="A0A8H4BDA6"/>
<dbReference type="InterPro" id="IPR036770">
    <property type="entry name" value="Ankyrin_rpt-contain_sf"/>
</dbReference>
<dbReference type="InterPro" id="IPR014352">
    <property type="entry name" value="FERM/acyl-CoA-bd_prot_sf"/>
</dbReference>
<keyword evidence="2 4" id="KW-0040">ANK repeat</keyword>
<evidence type="ECO:0000259" key="5">
    <source>
        <dbReference type="PROSITE" id="PS51228"/>
    </source>
</evidence>
<evidence type="ECO:0000256" key="1">
    <source>
        <dbReference type="ARBA" id="ARBA00022737"/>
    </source>
</evidence>
<accession>A0A8H4BDA6</accession>
<dbReference type="SMART" id="SM00248">
    <property type="entry name" value="ANK"/>
    <property type="match status" value="2"/>
</dbReference>
<dbReference type="GO" id="GO:0000062">
    <property type="term" value="F:fatty-acyl-CoA binding"/>
    <property type="evidence" value="ECO:0007669"/>
    <property type="project" value="InterPro"/>
</dbReference>
<dbReference type="PANTHER" id="PTHR24119">
    <property type="entry name" value="ACYL-COA-BINDING DOMAIN-CONTAINING PROTEIN 6"/>
    <property type="match status" value="1"/>
</dbReference>
<dbReference type="InterPro" id="IPR035984">
    <property type="entry name" value="Acyl-CoA-binding_sf"/>
</dbReference>
<dbReference type="PROSITE" id="PS50297">
    <property type="entry name" value="ANK_REP_REGION"/>
    <property type="match status" value="2"/>
</dbReference>
<proteinExistence type="predicted"/>